<dbReference type="Proteomes" id="UP001162030">
    <property type="component" value="Chromosome"/>
</dbReference>
<keyword evidence="2" id="KW-1185">Reference proteome</keyword>
<organism evidence="1 2">
    <name type="scientific">Methylocaldum szegediense</name>
    <dbReference type="NCBI Taxonomy" id="73780"/>
    <lineage>
        <taxon>Bacteria</taxon>
        <taxon>Pseudomonadati</taxon>
        <taxon>Pseudomonadota</taxon>
        <taxon>Gammaproteobacteria</taxon>
        <taxon>Methylococcales</taxon>
        <taxon>Methylococcaceae</taxon>
        <taxon>Methylocaldum</taxon>
    </lineage>
</organism>
<dbReference type="NCBIfam" id="TIGR03016">
    <property type="entry name" value="pepcterm_hypo_1"/>
    <property type="match status" value="1"/>
</dbReference>
<dbReference type="EMBL" id="OX458333">
    <property type="protein sequence ID" value="CAI8965743.1"/>
    <property type="molecule type" value="Genomic_DNA"/>
</dbReference>
<gene>
    <name evidence="1" type="ORF">MSZNOR_4761</name>
</gene>
<evidence type="ECO:0000313" key="1">
    <source>
        <dbReference type="EMBL" id="CAI8965743.1"/>
    </source>
</evidence>
<name>A0ABM9I8X5_9GAMM</name>
<proteinExistence type="predicted"/>
<evidence type="ECO:0000313" key="2">
    <source>
        <dbReference type="Proteomes" id="UP001162030"/>
    </source>
</evidence>
<protein>
    <recommendedName>
        <fullName evidence="3">PEP-CTERM system associated protein</fullName>
    </recommendedName>
</protein>
<reference evidence="1 2" key="1">
    <citation type="submission" date="2023-03" db="EMBL/GenBank/DDBJ databases">
        <authorList>
            <person name="Pearce D."/>
        </authorList>
    </citation>
    <scope>NUCLEOTIDE SEQUENCE [LARGE SCALE GENOMIC DNA]</scope>
    <source>
        <strain evidence="1">Msz</strain>
    </source>
</reference>
<sequence>MVNKEPKVDGAYRSPNPSFGVIGYYLGVLCFFLPPTYAEDWHVEPNLVVRQLYSDNIGLTSRGASGSSSAQKADDAFVTELSPGISIRREGKSKFDLYYRMQNLFYAGTDVDPRINNQLQMRSKTEIIDDSVFVDSTSTIGQYNSTTTGRFAVDNISRTGNTSEYRTFRINPYWRPHLGGYAEGYVGVTYSNIGGGNFDSNIFEQRADLMSGNRFDTVTWRANFYNQDNERNRGIQGVRGSGNVKYQNYNGEIRYRLTKQFSPFIQAGHFENDFAGLTRIAGARNGGYWTAGLAWTPSAKLALQGGIGGNNHFLSLAWEPSRRTSLWFIYRDSEVGGAYGGAGFGGLGMGGAGFGGLGMGGAGLGGLGTGFGGLGMGGAGLGGLGTGFGGLGMGGAGLGGLGTGFGGLGMGGAGLGGLGTGFGGLGMGGAGLGGLGTGFGGLGMGGAGFGGLGMGGTGPGRRGFGGIGLGGFNAGTTWNALLSHRTRRTNWMAAYIMNTTTIQQVLLDQPVFDPLTSEPFLLPIDQPILTNEVITRKRGQASVSGFSAKSVLNLMGYQENRRYQFSGDQDVLGVTASWQWQFAPRTQSALFFIWQSIDNHSNQSSTILTDSKNKFMLVSLAVYRRIWADLVGSLELRHMQLDSNRSEFEYDENRVTASIFMRF</sequence>
<evidence type="ECO:0008006" key="3">
    <source>
        <dbReference type="Google" id="ProtNLM"/>
    </source>
</evidence>
<dbReference type="RefSeq" id="WP_051331572.1">
    <property type="nucleotide sequence ID" value="NZ_OX458333.1"/>
</dbReference>
<dbReference type="InterPro" id="IPR017467">
    <property type="entry name" value="CHP03016_PEP-CTERM"/>
</dbReference>
<accession>A0ABM9I8X5</accession>